<dbReference type="Proteomes" id="UP000001554">
    <property type="component" value="Chromosome 2"/>
</dbReference>
<gene>
    <name evidence="4" type="primary">LOC118404038</name>
</gene>
<keyword evidence="2" id="KW-0812">Transmembrane</keyword>
<dbReference type="GeneID" id="118404038"/>
<dbReference type="OrthoDB" id="10050985at2759"/>
<accession>A0A9J7KH90</accession>
<evidence type="ECO:0000256" key="2">
    <source>
        <dbReference type="SAM" id="Phobius"/>
    </source>
</evidence>
<reference evidence="3" key="1">
    <citation type="journal article" date="2020" name="Nat. Ecol. Evol.">
        <title>Deeply conserved synteny resolves early events in vertebrate evolution.</title>
        <authorList>
            <person name="Simakov O."/>
            <person name="Marletaz F."/>
            <person name="Yue J.X."/>
            <person name="O'Connell B."/>
            <person name="Jenkins J."/>
            <person name="Brandt A."/>
            <person name="Calef R."/>
            <person name="Tung C.H."/>
            <person name="Huang T.K."/>
            <person name="Schmutz J."/>
            <person name="Satoh N."/>
            <person name="Yu J.K."/>
            <person name="Putnam N.H."/>
            <person name="Green R.E."/>
            <person name="Rokhsar D.S."/>
        </authorList>
    </citation>
    <scope>NUCLEOTIDE SEQUENCE [LARGE SCALE GENOMIC DNA]</scope>
    <source>
        <strain evidence="3">S238N-H82</strain>
    </source>
</reference>
<dbReference type="KEGG" id="bfo:118404038"/>
<reference evidence="4" key="2">
    <citation type="submission" date="2025-08" db="UniProtKB">
        <authorList>
            <consortium name="RefSeq"/>
        </authorList>
    </citation>
    <scope>IDENTIFICATION</scope>
    <source>
        <strain evidence="4">S238N-H82</strain>
        <tissue evidence="4">Testes</tissue>
    </source>
</reference>
<keyword evidence="2" id="KW-1133">Transmembrane helix</keyword>
<dbReference type="OMA" id="WDCPLPE"/>
<dbReference type="RefSeq" id="XP_035658873.1">
    <property type="nucleotide sequence ID" value="XM_035802980.1"/>
</dbReference>
<organism evidence="3 4">
    <name type="scientific">Branchiostoma floridae</name>
    <name type="common">Florida lancelet</name>
    <name type="synonym">Amphioxus</name>
    <dbReference type="NCBI Taxonomy" id="7739"/>
    <lineage>
        <taxon>Eukaryota</taxon>
        <taxon>Metazoa</taxon>
        <taxon>Chordata</taxon>
        <taxon>Cephalochordata</taxon>
        <taxon>Leptocardii</taxon>
        <taxon>Amphioxiformes</taxon>
        <taxon>Branchiostomatidae</taxon>
        <taxon>Branchiostoma</taxon>
    </lineage>
</organism>
<keyword evidence="2" id="KW-0472">Membrane</keyword>
<protein>
    <submittedName>
        <fullName evidence="4">Uncharacterized protein LOC118404038</fullName>
    </submittedName>
</protein>
<dbReference type="AlphaFoldDB" id="A0A9J7KH90"/>
<sequence>MMGKCPENFGWDSVLGCRPCVICVSWPDDPHCWDCPLPETTTGYAASVTTSASWSSTSGGQEGLWTTVVADGIISTVRELLTNLPGPSTVRDTQEIVVGTAGQQGFGEELTCSELTVVGVLSAVLTFLLVLLLLSCVACGGRVWRWWDSGTTSVTLRKSPKKSPLSAGDSATFGR</sequence>
<evidence type="ECO:0000256" key="1">
    <source>
        <dbReference type="SAM" id="MobiDB-lite"/>
    </source>
</evidence>
<evidence type="ECO:0000313" key="4">
    <source>
        <dbReference type="RefSeq" id="XP_035658873.1"/>
    </source>
</evidence>
<feature type="transmembrane region" description="Helical" evidence="2">
    <location>
        <begin position="117"/>
        <end position="139"/>
    </location>
</feature>
<proteinExistence type="predicted"/>
<keyword evidence="3" id="KW-1185">Reference proteome</keyword>
<feature type="region of interest" description="Disordered" evidence="1">
    <location>
        <begin position="154"/>
        <end position="175"/>
    </location>
</feature>
<name>A0A9J7KH90_BRAFL</name>
<evidence type="ECO:0000313" key="3">
    <source>
        <dbReference type="Proteomes" id="UP000001554"/>
    </source>
</evidence>